<dbReference type="InterPro" id="IPR022973">
    <property type="entry name" value="Ribosomal_uL10_bac"/>
</dbReference>
<reference evidence="6" key="2">
    <citation type="journal article" date="2021" name="PeerJ">
        <title>Extensive microbial diversity within the chicken gut microbiome revealed by metagenomics and culture.</title>
        <authorList>
            <person name="Gilroy R."/>
            <person name="Ravi A."/>
            <person name="Getino M."/>
            <person name="Pursley I."/>
            <person name="Horton D.L."/>
            <person name="Alikhan N.F."/>
            <person name="Baker D."/>
            <person name="Gharbi K."/>
            <person name="Hall N."/>
            <person name="Watson M."/>
            <person name="Adriaenssens E.M."/>
            <person name="Foster-Nyarko E."/>
            <person name="Jarju S."/>
            <person name="Secka A."/>
            <person name="Antonio M."/>
            <person name="Oren A."/>
            <person name="Chaudhuri R.R."/>
            <person name="La Ragione R."/>
            <person name="Hildebrand F."/>
            <person name="Pallen M.J."/>
        </authorList>
    </citation>
    <scope>NUCLEOTIDE SEQUENCE</scope>
    <source>
        <strain evidence="6">CHK195-11698</strain>
    </source>
</reference>
<dbReference type="Proteomes" id="UP000824175">
    <property type="component" value="Unassembled WGS sequence"/>
</dbReference>
<dbReference type="HAMAP" id="MF_00362">
    <property type="entry name" value="Ribosomal_uL10"/>
    <property type="match status" value="1"/>
</dbReference>
<dbReference type="EMBL" id="DVMJ01000071">
    <property type="protein sequence ID" value="HIU14108.1"/>
    <property type="molecule type" value="Genomic_DNA"/>
</dbReference>
<evidence type="ECO:0000256" key="2">
    <source>
        <dbReference type="ARBA" id="ARBA00022980"/>
    </source>
</evidence>
<keyword evidence="5" id="KW-0694">RNA-binding</keyword>
<dbReference type="Gene3D" id="3.30.70.1730">
    <property type="match status" value="1"/>
</dbReference>
<dbReference type="InterPro" id="IPR002363">
    <property type="entry name" value="Ribosomal_uL10_CS_bac"/>
</dbReference>
<dbReference type="GO" id="GO:0070180">
    <property type="term" value="F:large ribosomal subunit rRNA binding"/>
    <property type="evidence" value="ECO:0007669"/>
    <property type="project" value="UniProtKB-UniRule"/>
</dbReference>
<evidence type="ECO:0000256" key="1">
    <source>
        <dbReference type="ARBA" id="ARBA00008889"/>
    </source>
</evidence>
<gene>
    <name evidence="5" type="primary">rplJ</name>
    <name evidence="6" type="ORF">IAD15_08575</name>
</gene>
<keyword evidence="3 5" id="KW-0687">Ribonucleoprotein</keyword>
<dbReference type="Pfam" id="PF00466">
    <property type="entry name" value="Ribosomal_L10"/>
    <property type="match status" value="1"/>
</dbReference>
<sequence length="171" mass="18471">MNSAIIEGKKQVVSEISEKFQSAKSAVVVEYRGLTVAEMTELRRQLRQENIEFKVYKNTMASRAANELGYGELDASLTGPNAIAFGHEDAVAPARVLVEFAKKHNALVVKGGIVEGKVVSEETVKELSALPNREGMYSMLLSCLVAPIRSFACGVKAIADKEEAPAENAEA</sequence>
<evidence type="ECO:0000256" key="4">
    <source>
        <dbReference type="ARBA" id="ARBA00035202"/>
    </source>
</evidence>
<dbReference type="SUPFAM" id="SSF160369">
    <property type="entry name" value="Ribosomal protein L10-like"/>
    <property type="match status" value="1"/>
</dbReference>
<evidence type="ECO:0000256" key="5">
    <source>
        <dbReference type="HAMAP-Rule" id="MF_00362"/>
    </source>
</evidence>
<dbReference type="PANTHER" id="PTHR11560">
    <property type="entry name" value="39S RIBOSOMAL PROTEIN L10, MITOCHONDRIAL"/>
    <property type="match status" value="1"/>
</dbReference>
<keyword evidence="2 5" id="KW-0689">Ribosomal protein</keyword>
<reference evidence="6" key="1">
    <citation type="submission" date="2020-10" db="EMBL/GenBank/DDBJ databases">
        <authorList>
            <person name="Gilroy R."/>
        </authorList>
    </citation>
    <scope>NUCLEOTIDE SEQUENCE</scope>
    <source>
        <strain evidence="6">CHK195-11698</strain>
    </source>
</reference>
<evidence type="ECO:0000256" key="3">
    <source>
        <dbReference type="ARBA" id="ARBA00023274"/>
    </source>
</evidence>
<comment type="subunit">
    <text evidence="5">Part of the ribosomal stalk of the 50S ribosomal subunit. The N-terminus interacts with L11 and the large rRNA to form the base of the stalk. The C-terminus forms an elongated spine to which L12 dimers bind in a sequential fashion forming a multimeric L10(L12)X complex.</text>
</comment>
<comment type="caution">
    <text evidence="6">The sequence shown here is derived from an EMBL/GenBank/DDBJ whole genome shotgun (WGS) entry which is preliminary data.</text>
</comment>
<proteinExistence type="inferred from homology"/>
<dbReference type="InterPro" id="IPR043141">
    <property type="entry name" value="Ribosomal_uL10-like_sf"/>
</dbReference>
<evidence type="ECO:0000313" key="7">
    <source>
        <dbReference type="Proteomes" id="UP000824175"/>
    </source>
</evidence>
<dbReference type="CDD" id="cd05797">
    <property type="entry name" value="Ribosomal_L10"/>
    <property type="match status" value="1"/>
</dbReference>
<dbReference type="NCBIfam" id="NF000955">
    <property type="entry name" value="PRK00099.1-1"/>
    <property type="match status" value="1"/>
</dbReference>
<evidence type="ECO:0000313" key="6">
    <source>
        <dbReference type="EMBL" id="HIU14108.1"/>
    </source>
</evidence>
<dbReference type="InterPro" id="IPR047865">
    <property type="entry name" value="Ribosomal_uL10_bac_type"/>
</dbReference>
<dbReference type="InterPro" id="IPR001790">
    <property type="entry name" value="Ribosomal_uL10"/>
</dbReference>
<name>A0A9D1HP30_9FIRM</name>
<comment type="function">
    <text evidence="5">Forms part of the ribosomal stalk, playing a central role in the interaction of the ribosome with GTP-bound translation factors.</text>
</comment>
<keyword evidence="5" id="KW-0699">rRNA-binding</keyword>
<comment type="similarity">
    <text evidence="1 5">Belongs to the universal ribosomal protein uL10 family.</text>
</comment>
<dbReference type="GO" id="GO:0003735">
    <property type="term" value="F:structural constituent of ribosome"/>
    <property type="evidence" value="ECO:0007669"/>
    <property type="project" value="InterPro"/>
</dbReference>
<organism evidence="6 7">
    <name type="scientific">Candidatus Fimiplasma intestinipullorum</name>
    <dbReference type="NCBI Taxonomy" id="2840825"/>
    <lineage>
        <taxon>Bacteria</taxon>
        <taxon>Bacillati</taxon>
        <taxon>Bacillota</taxon>
        <taxon>Clostridia</taxon>
        <taxon>Eubacteriales</taxon>
        <taxon>Candidatus Fimiplasma</taxon>
    </lineage>
</organism>
<accession>A0A9D1HP30</accession>
<dbReference type="PROSITE" id="PS01109">
    <property type="entry name" value="RIBOSOMAL_L10"/>
    <property type="match status" value="1"/>
</dbReference>
<dbReference type="GO" id="GO:0015934">
    <property type="term" value="C:large ribosomal subunit"/>
    <property type="evidence" value="ECO:0007669"/>
    <property type="project" value="InterPro"/>
</dbReference>
<protein>
    <recommendedName>
        <fullName evidence="4 5">Large ribosomal subunit protein uL10</fullName>
    </recommendedName>
</protein>
<dbReference type="GO" id="GO:0006412">
    <property type="term" value="P:translation"/>
    <property type="evidence" value="ECO:0007669"/>
    <property type="project" value="UniProtKB-UniRule"/>
</dbReference>
<dbReference type="AlphaFoldDB" id="A0A9D1HP30"/>